<feature type="compositionally biased region" description="Basic and acidic residues" evidence="1">
    <location>
        <begin position="335"/>
        <end position="346"/>
    </location>
</feature>
<evidence type="ECO:0000313" key="3">
    <source>
        <dbReference type="Proteomes" id="UP000054144"/>
    </source>
</evidence>
<sequence length="355" mass="39816">MIGKESAPSVPSNSAKVHNPDATPQVICGDQDARNIARNKLPQTRFCPGSAAARNPASSVVPTLNIPPTVIPSCDPSQDHIIKHGEYTICVRDSPEKNSCLVHVYDKDMQSLRSRNPPVQLSLVTWVELLLACGATRSMANFIPHPADTGDDDVAPDACRGTKPIPVVGSSLLYDATLFTVNDDAIETFSRKRLLAEERNRLRYLQKRRMREAPDTSGLPTLPYRRLPSESGKYVGGVLYNPEKDRVLKHSEYTIFIKMIVFSKDMRVVGAVIPLVRMYNMALPDEPMRPLAGTCNWPVPRHALYRDANNRAKQTTAESRRKQHAHKRQHKGKHSLQEKQNNEKNKKITARHSRH</sequence>
<feature type="compositionally biased region" description="Basic residues" evidence="1">
    <location>
        <begin position="321"/>
        <end position="334"/>
    </location>
</feature>
<dbReference type="EMBL" id="KN881814">
    <property type="protein sequence ID" value="KIY48773.1"/>
    <property type="molecule type" value="Genomic_DNA"/>
</dbReference>
<proteinExistence type="predicted"/>
<feature type="region of interest" description="Disordered" evidence="1">
    <location>
        <begin position="310"/>
        <end position="355"/>
    </location>
</feature>
<dbReference type="AlphaFoldDB" id="A0A0D7AD21"/>
<dbReference type="Proteomes" id="UP000054144">
    <property type="component" value="Unassembled WGS sequence"/>
</dbReference>
<reference evidence="2 3" key="1">
    <citation type="journal article" date="2015" name="Fungal Genet. Biol.">
        <title>Evolution of novel wood decay mechanisms in Agaricales revealed by the genome sequences of Fistulina hepatica and Cylindrobasidium torrendii.</title>
        <authorList>
            <person name="Floudas D."/>
            <person name="Held B.W."/>
            <person name="Riley R."/>
            <person name="Nagy L.G."/>
            <person name="Koehler G."/>
            <person name="Ransdell A.S."/>
            <person name="Younus H."/>
            <person name="Chow J."/>
            <person name="Chiniquy J."/>
            <person name="Lipzen A."/>
            <person name="Tritt A."/>
            <person name="Sun H."/>
            <person name="Haridas S."/>
            <person name="LaButti K."/>
            <person name="Ohm R.A."/>
            <person name="Kues U."/>
            <person name="Blanchette R.A."/>
            <person name="Grigoriev I.V."/>
            <person name="Minto R.E."/>
            <person name="Hibbett D.S."/>
        </authorList>
    </citation>
    <scope>NUCLEOTIDE SEQUENCE [LARGE SCALE GENOMIC DNA]</scope>
    <source>
        <strain evidence="2 3">ATCC 64428</strain>
    </source>
</reference>
<protein>
    <submittedName>
        <fullName evidence="2">Uncharacterized protein</fullName>
    </submittedName>
</protein>
<evidence type="ECO:0000256" key="1">
    <source>
        <dbReference type="SAM" id="MobiDB-lite"/>
    </source>
</evidence>
<feature type="region of interest" description="Disordered" evidence="1">
    <location>
        <begin position="1"/>
        <end position="25"/>
    </location>
</feature>
<keyword evidence="3" id="KW-1185">Reference proteome</keyword>
<evidence type="ECO:0000313" key="2">
    <source>
        <dbReference type="EMBL" id="KIY48773.1"/>
    </source>
</evidence>
<gene>
    <name evidence="2" type="ORF">FISHEDRAFT_58711</name>
</gene>
<organism evidence="2 3">
    <name type="scientific">Fistulina hepatica ATCC 64428</name>
    <dbReference type="NCBI Taxonomy" id="1128425"/>
    <lineage>
        <taxon>Eukaryota</taxon>
        <taxon>Fungi</taxon>
        <taxon>Dikarya</taxon>
        <taxon>Basidiomycota</taxon>
        <taxon>Agaricomycotina</taxon>
        <taxon>Agaricomycetes</taxon>
        <taxon>Agaricomycetidae</taxon>
        <taxon>Agaricales</taxon>
        <taxon>Fistulinaceae</taxon>
        <taxon>Fistulina</taxon>
    </lineage>
</organism>
<accession>A0A0D7AD21</accession>
<name>A0A0D7AD21_9AGAR</name>